<dbReference type="PANTHER" id="PTHR45825:SF11">
    <property type="entry name" value="ALPHA AMYLASE DOMAIN-CONTAINING PROTEIN"/>
    <property type="match status" value="1"/>
</dbReference>
<evidence type="ECO:0000259" key="8">
    <source>
        <dbReference type="Pfam" id="PF00534"/>
    </source>
</evidence>
<feature type="domain" description="Starch synthase catalytic" evidence="9">
    <location>
        <begin position="11"/>
        <end position="219"/>
    </location>
</feature>
<dbReference type="CDD" id="cd03791">
    <property type="entry name" value="GT5_Glycogen_synthase_DULL1-like"/>
    <property type="match status" value="1"/>
</dbReference>
<evidence type="ECO:0000256" key="1">
    <source>
        <dbReference type="ARBA" id="ARBA00001478"/>
    </source>
</evidence>
<dbReference type="Proteomes" id="UP000230882">
    <property type="component" value="Unassembled WGS sequence"/>
</dbReference>
<evidence type="ECO:0000256" key="6">
    <source>
        <dbReference type="ARBA" id="ARBA00023056"/>
    </source>
</evidence>
<dbReference type="PANTHER" id="PTHR45825">
    <property type="entry name" value="GRANULE-BOUND STARCH SYNTHASE 1, CHLOROPLASTIC/AMYLOPLASTIC"/>
    <property type="match status" value="1"/>
</dbReference>
<dbReference type="Gene3D" id="3.40.50.2000">
    <property type="entry name" value="Glycogen Phosphorylase B"/>
    <property type="match status" value="2"/>
</dbReference>
<dbReference type="HAMAP" id="MF_00484">
    <property type="entry name" value="Glycogen_synth"/>
    <property type="match status" value="1"/>
</dbReference>
<sequence>MSQKKFMMNKKVLFVASEAAPIVKVGGLADVIGSLPKALKKLGVDVSIVLPFYSTIKLKKRELILANLWKTNLPESNIPVFLIENKNYFKDGIYVEADASSGGSEKEAKRFLFFSLSAIKLTEILKPDILHCHDWHTAIVASLLRSKKIKTLLTIHNLGYQGIYSSEIVNQVLGTNFSGEVNCLREGILSADFINTVSENYAKEILTPEYGYGLEKELQKRKNNLVGILNGLDEEQFNPEKDPYLKTNYSIETLDKKLKNKIFLQKNYFGKVAPEIPVLGMVSRLAQQKGFDLIKTIFPILMEEKLQFILLGKGMKEYEDFFQEKSRKYPGKFLAKIQFNEELAHQIYAGSDIFLMPSLFEPCGLGQMISMKYGTLPLVRATGGLKDTVTENTGFLFEKYEGQEFLKTIRAALKVFKNKRIWQKIQKNGMRQDFSWQKSAKKYLEVYQKLI</sequence>
<comment type="caution">
    <text evidence="10">The sequence shown here is derived from an EMBL/GenBank/DDBJ whole genome shotgun (WGS) entry which is preliminary data.</text>
</comment>
<keyword evidence="4 7" id="KW-0328">Glycosyltransferase</keyword>
<feature type="binding site" evidence="7">
    <location>
        <position position="24"/>
    </location>
    <ligand>
        <name>ADP-alpha-D-glucose</name>
        <dbReference type="ChEBI" id="CHEBI:57498"/>
    </ligand>
</feature>
<dbReference type="NCBIfam" id="TIGR02095">
    <property type="entry name" value="glgA"/>
    <property type="match status" value="1"/>
</dbReference>
<dbReference type="UniPathway" id="UPA00164"/>
<dbReference type="GO" id="GO:0005978">
    <property type="term" value="P:glycogen biosynthetic process"/>
    <property type="evidence" value="ECO:0007669"/>
    <property type="project" value="UniProtKB-UniRule"/>
</dbReference>
<protein>
    <recommendedName>
        <fullName evidence="7">Glycogen synthase</fullName>
        <ecNumber evidence="7">2.4.1.21</ecNumber>
    </recommendedName>
    <alternativeName>
        <fullName evidence="7">Starch [bacterial glycogen] synthase</fullName>
    </alternativeName>
</protein>
<dbReference type="Pfam" id="PF00534">
    <property type="entry name" value="Glycos_transf_1"/>
    <property type="match status" value="1"/>
</dbReference>
<dbReference type="AlphaFoldDB" id="A0A2H0UWI0"/>
<gene>
    <name evidence="7" type="primary">glgA</name>
    <name evidence="10" type="ORF">COU02_00940</name>
</gene>
<accession>A0A2H0UWI0</accession>
<dbReference type="EMBL" id="PFAU01000023">
    <property type="protein sequence ID" value="PIR91192.1"/>
    <property type="molecule type" value="Genomic_DNA"/>
</dbReference>
<dbReference type="InterPro" id="IPR001296">
    <property type="entry name" value="Glyco_trans_1"/>
</dbReference>
<evidence type="ECO:0000313" key="10">
    <source>
        <dbReference type="EMBL" id="PIR91192.1"/>
    </source>
</evidence>
<name>A0A2H0UWI0_9BACT</name>
<comment type="pathway">
    <text evidence="7">Glycan biosynthesis; glycogen biosynthesis.</text>
</comment>
<dbReference type="Pfam" id="PF08323">
    <property type="entry name" value="Glyco_transf_5"/>
    <property type="match status" value="1"/>
</dbReference>
<dbReference type="InterPro" id="IPR011835">
    <property type="entry name" value="GS/SS"/>
</dbReference>
<evidence type="ECO:0000256" key="5">
    <source>
        <dbReference type="ARBA" id="ARBA00022679"/>
    </source>
</evidence>
<reference evidence="11" key="1">
    <citation type="submission" date="2017-09" db="EMBL/GenBank/DDBJ databases">
        <title>Depth-based differentiation of microbial function through sediment-hosted aquifers and enrichment of novel symbionts in the deep terrestrial subsurface.</title>
        <authorList>
            <person name="Probst A.J."/>
            <person name="Ladd B."/>
            <person name="Jarett J.K."/>
            <person name="Geller-Mcgrath D.E."/>
            <person name="Sieber C.M.K."/>
            <person name="Emerson J.B."/>
            <person name="Anantharaman K."/>
            <person name="Thomas B.C."/>
            <person name="Malmstrom R."/>
            <person name="Stieglmeier M."/>
            <person name="Klingl A."/>
            <person name="Woyke T."/>
            <person name="Ryan C.M."/>
            <person name="Banfield J.F."/>
        </authorList>
    </citation>
    <scope>NUCLEOTIDE SEQUENCE [LARGE SCALE GENOMIC DNA]</scope>
</reference>
<evidence type="ECO:0000256" key="3">
    <source>
        <dbReference type="ARBA" id="ARBA00010281"/>
    </source>
</evidence>
<comment type="catalytic activity">
    <reaction evidence="1 7">
        <text>[(1-&gt;4)-alpha-D-glucosyl](n) + ADP-alpha-D-glucose = [(1-&gt;4)-alpha-D-glucosyl](n+1) + ADP + H(+)</text>
        <dbReference type="Rhea" id="RHEA:18189"/>
        <dbReference type="Rhea" id="RHEA-COMP:9584"/>
        <dbReference type="Rhea" id="RHEA-COMP:9587"/>
        <dbReference type="ChEBI" id="CHEBI:15378"/>
        <dbReference type="ChEBI" id="CHEBI:15444"/>
        <dbReference type="ChEBI" id="CHEBI:57498"/>
        <dbReference type="ChEBI" id="CHEBI:456216"/>
        <dbReference type="EC" id="2.4.1.21"/>
    </reaction>
</comment>
<proteinExistence type="inferred from homology"/>
<dbReference type="EC" id="2.4.1.21" evidence="7"/>
<keyword evidence="5 7" id="KW-0808">Transferase</keyword>
<evidence type="ECO:0000259" key="9">
    <source>
        <dbReference type="Pfam" id="PF08323"/>
    </source>
</evidence>
<comment type="function">
    <text evidence="2 7">Synthesizes alpha-1,4-glucan chains using ADP-glucose.</text>
</comment>
<dbReference type="GO" id="GO:0009011">
    <property type="term" value="F:alpha-1,4-glucan glucosyltransferase (ADP-glucose donor) activity"/>
    <property type="evidence" value="ECO:0007669"/>
    <property type="project" value="UniProtKB-UniRule"/>
</dbReference>
<organism evidence="10 11">
    <name type="scientific">bacterium (Candidatus Gribaldobacteria) CG10_big_fil_rev_8_21_14_0_10_37_46</name>
    <dbReference type="NCBI Taxonomy" id="2014276"/>
    <lineage>
        <taxon>Bacteria</taxon>
        <taxon>Candidatus Gribaldobacteria</taxon>
    </lineage>
</organism>
<evidence type="ECO:0000256" key="7">
    <source>
        <dbReference type="HAMAP-Rule" id="MF_00484"/>
    </source>
</evidence>
<dbReference type="SUPFAM" id="SSF53756">
    <property type="entry name" value="UDP-Glycosyltransferase/glycogen phosphorylase"/>
    <property type="match status" value="1"/>
</dbReference>
<dbReference type="InterPro" id="IPR013534">
    <property type="entry name" value="Starch_synth_cat_dom"/>
</dbReference>
<feature type="domain" description="Glycosyl transferase family 1" evidence="8">
    <location>
        <begin position="277"/>
        <end position="415"/>
    </location>
</feature>
<comment type="similarity">
    <text evidence="3 7">Belongs to the glycosyltransferase 1 family. Bacterial/plant glycogen synthase subfamily.</text>
</comment>
<evidence type="ECO:0000256" key="4">
    <source>
        <dbReference type="ARBA" id="ARBA00022676"/>
    </source>
</evidence>
<evidence type="ECO:0000313" key="11">
    <source>
        <dbReference type="Proteomes" id="UP000230882"/>
    </source>
</evidence>
<dbReference type="GO" id="GO:0004373">
    <property type="term" value="F:alpha-1,4-glucan glucosyltransferase (UDP-glucose donor) activity"/>
    <property type="evidence" value="ECO:0007669"/>
    <property type="project" value="InterPro"/>
</dbReference>
<keyword evidence="6 7" id="KW-0320">Glycogen biosynthesis</keyword>
<evidence type="ECO:0000256" key="2">
    <source>
        <dbReference type="ARBA" id="ARBA00002764"/>
    </source>
</evidence>